<accession>A0A858SU45</accession>
<dbReference type="EMBL" id="CP048788">
    <property type="protein sequence ID" value="QJF52479.1"/>
    <property type="molecule type" value="Genomic_DNA"/>
</dbReference>
<dbReference type="AlphaFoldDB" id="A0A858SU45"/>
<dbReference type="PIRSF" id="PIRSF029416">
    <property type="entry name" value="UCP029416_PTP"/>
    <property type="match status" value="1"/>
</dbReference>
<dbReference type="KEGG" id="rpon:G3256_15520"/>
<proteinExistence type="predicted"/>
<keyword evidence="2" id="KW-1185">Reference proteome</keyword>
<evidence type="ECO:0000313" key="2">
    <source>
        <dbReference type="Proteomes" id="UP000503308"/>
    </source>
</evidence>
<protein>
    <submittedName>
        <fullName evidence="1">Phosphotyrosine protein phosphatase</fullName>
    </submittedName>
</protein>
<sequence length="98" mass="11226">MRSPTAADLVAAWDGFETDFAGLSRDADEQLSVEQIAWADLIVVMEKRHKTRLTAAFGTRLKDRRVVVLGIPDRYNYMQPELVARLEPALRRLLNRRS</sequence>
<evidence type="ECO:0000313" key="1">
    <source>
        <dbReference type="EMBL" id="QJF52479.1"/>
    </source>
</evidence>
<dbReference type="Proteomes" id="UP000503308">
    <property type="component" value="Chromosome"/>
</dbReference>
<dbReference type="RefSeq" id="WP_169641699.1">
    <property type="nucleotide sequence ID" value="NZ_CP048788.1"/>
</dbReference>
<gene>
    <name evidence="1" type="ORF">G3256_15520</name>
</gene>
<dbReference type="SUPFAM" id="SSF52788">
    <property type="entry name" value="Phosphotyrosine protein phosphatases I"/>
    <property type="match status" value="1"/>
</dbReference>
<reference evidence="1 2" key="1">
    <citation type="submission" date="2020-02" db="EMBL/GenBank/DDBJ databases">
        <title>Genome sequence of Roseobacter ponti.</title>
        <authorList>
            <person name="Hollensteiner J."/>
            <person name="Schneider D."/>
            <person name="Poehlein A."/>
            <person name="Daniel R."/>
        </authorList>
    </citation>
    <scope>NUCLEOTIDE SEQUENCE [LARGE SCALE GENOMIC DNA]</scope>
    <source>
        <strain evidence="1 2">DSM 106830</strain>
    </source>
</reference>
<dbReference type="InterPro" id="IPR016919">
    <property type="entry name" value="UCP029416_PTP"/>
</dbReference>
<organism evidence="1 2">
    <name type="scientific">Roseobacter ponti</name>
    <dbReference type="NCBI Taxonomy" id="1891787"/>
    <lineage>
        <taxon>Bacteria</taxon>
        <taxon>Pseudomonadati</taxon>
        <taxon>Pseudomonadota</taxon>
        <taxon>Alphaproteobacteria</taxon>
        <taxon>Rhodobacterales</taxon>
        <taxon>Roseobacteraceae</taxon>
        <taxon>Roseobacter</taxon>
    </lineage>
</organism>
<dbReference type="InterPro" id="IPR036196">
    <property type="entry name" value="Ptyr_pPase_sf"/>
</dbReference>
<name>A0A858SU45_9RHOB</name>